<proteinExistence type="predicted"/>
<dbReference type="STRING" id="670307.HYPDE_41298"/>
<reference evidence="1 2" key="1">
    <citation type="journal article" date="2013" name="Genome Announc.">
        <title>Genome sequences for three denitrifying bacterial strains isolated from a uranium- and nitrate-contaminated subsurface environment.</title>
        <authorList>
            <person name="Venkatramanan R."/>
            <person name="Prakash O."/>
            <person name="Woyke T."/>
            <person name="Chain P."/>
            <person name="Goodwin L.A."/>
            <person name="Watson D."/>
            <person name="Brooks S."/>
            <person name="Kostka J.E."/>
            <person name="Green S.J."/>
        </authorList>
    </citation>
    <scope>NUCLEOTIDE SEQUENCE [LARGE SCALE GENOMIC DNA]</scope>
    <source>
        <strain evidence="1 2">1NES1</strain>
    </source>
</reference>
<dbReference type="EMBL" id="CP005587">
    <property type="protein sequence ID" value="AGK59928.1"/>
    <property type="molecule type" value="Genomic_DNA"/>
</dbReference>
<protein>
    <submittedName>
        <fullName evidence="1">Uncharacterized protein</fullName>
    </submittedName>
</protein>
<keyword evidence="2" id="KW-1185">Reference proteome</keyword>
<sequence length="316" mass="36035">MSLCPDLWKNRNKVVTCKATPITSEIVRSALGKKHIFSLRQLAKAIGVHREKLRRVIKADPALARLTDPIRGWNGPRGGRTIEDRVAIIEEAKRAGKVRTVADALIISDIHWVRYNQYLKQSEAWRRAFGGIPFPDPPHAVYGTGHRAHVLYTKYVRENEAKGIAQPEASWGALDKAMRAVEKHIKKKNAECRKLKWGDASIDVQKRKRRGRKQKFFTKKDADKIAKRRLSHFSTYNLLRYLAASSGKTVDEVAAEGATTALRKKYFAAIAEMRDKKSFKEAVVRTAQKKKERAELEAKAAKFRKRPDLVRHQFSC</sequence>
<dbReference type="Proteomes" id="UP000005952">
    <property type="component" value="Chromosome"/>
</dbReference>
<dbReference type="AlphaFoldDB" id="N0BA84"/>
<dbReference type="KEGG" id="hdt:HYPDE_41298"/>
<evidence type="ECO:0000313" key="1">
    <source>
        <dbReference type="EMBL" id="AGK59928.1"/>
    </source>
</evidence>
<name>N0BA84_9HYPH</name>
<accession>N0BA84</accession>
<gene>
    <name evidence="1" type="ORF">HYPDE_41298</name>
</gene>
<organism evidence="1 2">
    <name type="scientific">Hyphomicrobium denitrificans 1NES1</name>
    <dbReference type="NCBI Taxonomy" id="670307"/>
    <lineage>
        <taxon>Bacteria</taxon>
        <taxon>Pseudomonadati</taxon>
        <taxon>Pseudomonadota</taxon>
        <taxon>Alphaproteobacteria</taxon>
        <taxon>Hyphomicrobiales</taxon>
        <taxon>Hyphomicrobiaceae</taxon>
        <taxon>Hyphomicrobium</taxon>
    </lineage>
</organism>
<evidence type="ECO:0000313" key="2">
    <source>
        <dbReference type="Proteomes" id="UP000005952"/>
    </source>
</evidence>
<dbReference type="HOGENOM" id="CLU_879340_0_0_5"/>